<feature type="transmembrane region" description="Helical" evidence="1">
    <location>
        <begin position="49"/>
        <end position="68"/>
    </location>
</feature>
<evidence type="ECO:0000313" key="2">
    <source>
        <dbReference type="Proteomes" id="UP000887575"/>
    </source>
</evidence>
<accession>A0AAF3EVT5</accession>
<evidence type="ECO:0000256" key="1">
    <source>
        <dbReference type="SAM" id="Phobius"/>
    </source>
</evidence>
<keyword evidence="1" id="KW-1133">Transmembrane helix</keyword>
<evidence type="ECO:0000313" key="3">
    <source>
        <dbReference type="WBParaSite" id="MBELARI_LOCUS1768"/>
    </source>
</evidence>
<proteinExistence type="predicted"/>
<name>A0AAF3EVT5_9BILA</name>
<keyword evidence="1" id="KW-0812">Transmembrane</keyword>
<protein>
    <submittedName>
        <fullName evidence="3">Uncharacterized protein</fullName>
    </submittedName>
</protein>
<reference evidence="3" key="1">
    <citation type="submission" date="2024-02" db="UniProtKB">
        <authorList>
            <consortium name="WormBaseParasite"/>
        </authorList>
    </citation>
    <scope>IDENTIFICATION</scope>
</reference>
<dbReference type="Proteomes" id="UP000887575">
    <property type="component" value="Unassembled WGS sequence"/>
</dbReference>
<dbReference type="AlphaFoldDB" id="A0AAF3EVT5"/>
<sequence length="75" mass="8502">MALGILDNDDSILTCMSTWIMLILGISTNILALHLAVKHSHHNIGKYRYILYCFLVHNMIFTLVNALADWASELN</sequence>
<dbReference type="WBParaSite" id="MBELARI_LOCUS1768">
    <property type="protein sequence ID" value="MBELARI_LOCUS1768"/>
    <property type="gene ID" value="MBELARI_LOCUS1768"/>
</dbReference>
<keyword evidence="2" id="KW-1185">Reference proteome</keyword>
<feature type="transmembrane region" description="Helical" evidence="1">
    <location>
        <begin position="16"/>
        <end position="37"/>
    </location>
</feature>
<keyword evidence="1" id="KW-0472">Membrane</keyword>
<dbReference type="InterPro" id="IPR019423">
    <property type="entry name" value="7TM_GPCR_serpentine_rcpt_Srj"/>
</dbReference>
<organism evidence="2 3">
    <name type="scientific">Mesorhabditis belari</name>
    <dbReference type="NCBI Taxonomy" id="2138241"/>
    <lineage>
        <taxon>Eukaryota</taxon>
        <taxon>Metazoa</taxon>
        <taxon>Ecdysozoa</taxon>
        <taxon>Nematoda</taxon>
        <taxon>Chromadorea</taxon>
        <taxon>Rhabditida</taxon>
        <taxon>Rhabditina</taxon>
        <taxon>Rhabditomorpha</taxon>
        <taxon>Rhabditoidea</taxon>
        <taxon>Rhabditidae</taxon>
        <taxon>Mesorhabditinae</taxon>
        <taxon>Mesorhabditis</taxon>
    </lineage>
</organism>
<dbReference type="Pfam" id="PF10319">
    <property type="entry name" value="7TM_GPCR_Srj"/>
    <property type="match status" value="1"/>
</dbReference>